<evidence type="ECO:0000256" key="4">
    <source>
        <dbReference type="PROSITE-ProRule" id="PRU10141"/>
    </source>
</evidence>
<feature type="region of interest" description="Disordered" evidence="5">
    <location>
        <begin position="728"/>
        <end position="767"/>
    </location>
</feature>
<dbReference type="SMART" id="SM00220">
    <property type="entry name" value="S_TKc"/>
    <property type="match status" value="1"/>
</dbReference>
<dbReference type="InterPro" id="IPR008984">
    <property type="entry name" value="SMAD_FHA_dom_sf"/>
</dbReference>
<feature type="region of interest" description="Disordered" evidence="5">
    <location>
        <begin position="889"/>
        <end position="957"/>
    </location>
</feature>
<name>A0AAD6NMK5_DREDA</name>
<keyword evidence="2 4" id="KW-0547">Nucleotide-binding</keyword>
<dbReference type="Gene3D" id="2.60.200.20">
    <property type="match status" value="2"/>
</dbReference>
<keyword evidence="8" id="KW-0808">Transferase</keyword>
<evidence type="ECO:0000256" key="1">
    <source>
        <dbReference type="ARBA" id="ARBA00005575"/>
    </source>
</evidence>
<dbReference type="Pfam" id="PF00498">
    <property type="entry name" value="FHA"/>
    <property type="match status" value="1"/>
</dbReference>
<evidence type="ECO:0000259" key="6">
    <source>
        <dbReference type="PROSITE" id="PS50006"/>
    </source>
</evidence>
<dbReference type="Pfam" id="PF00069">
    <property type="entry name" value="Pkinase"/>
    <property type="match status" value="1"/>
</dbReference>
<dbReference type="EMBL" id="JAQGDS010000002">
    <property type="protein sequence ID" value="KAJ6263365.1"/>
    <property type="molecule type" value="Genomic_DNA"/>
</dbReference>
<dbReference type="Proteomes" id="UP001221413">
    <property type="component" value="Unassembled WGS sequence"/>
</dbReference>
<gene>
    <name evidence="8" type="ORF">Dda_1928</name>
</gene>
<evidence type="ECO:0000313" key="8">
    <source>
        <dbReference type="EMBL" id="KAJ6263365.1"/>
    </source>
</evidence>
<feature type="compositionally biased region" description="Basic and acidic residues" evidence="5">
    <location>
        <begin position="1189"/>
        <end position="1211"/>
    </location>
</feature>
<evidence type="ECO:0000256" key="5">
    <source>
        <dbReference type="SAM" id="MobiDB-lite"/>
    </source>
</evidence>
<dbReference type="InterPro" id="IPR008271">
    <property type="entry name" value="Ser/Thr_kinase_AS"/>
</dbReference>
<feature type="binding site" evidence="4">
    <location>
        <position position="370"/>
    </location>
    <ligand>
        <name>ATP</name>
        <dbReference type="ChEBI" id="CHEBI:30616"/>
    </ligand>
</feature>
<feature type="region of interest" description="Disordered" evidence="5">
    <location>
        <begin position="970"/>
        <end position="994"/>
    </location>
</feature>
<keyword evidence="8" id="KW-0418">Kinase</keyword>
<feature type="domain" description="FHA" evidence="6">
    <location>
        <begin position="184"/>
        <end position="238"/>
    </location>
</feature>
<protein>
    <submittedName>
        <fullName evidence="8">Serine/threonine-protein kinase</fullName>
    </submittedName>
</protein>
<feature type="region of interest" description="Disordered" evidence="5">
    <location>
        <begin position="1183"/>
        <end position="1211"/>
    </location>
</feature>
<comment type="similarity">
    <text evidence="1">Belongs to the protein kinase superfamily. CAMK Ser/Thr protein kinase family. CHEK2 subfamily.</text>
</comment>
<evidence type="ECO:0000256" key="2">
    <source>
        <dbReference type="ARBA" id="ARBA00022741"/>
    </source>
</evidence>
<feature type="region of interest" description="Disordered" evidence="5">
    <location>
        <begin position="105"/>
        <end position="128"/>
    </location>
</feature>
<proteinExistence type="inferred from homology"/>
<dbReference type="InterPro" id="IPR017441">
    <property type="entry name" value="Protein_kinase_ATP_BS"/>
</dbReference>
<feature type="compositionally biased region" description="Low complexity" evidence="5">
    <location>
        <begin position="106"/>
        <end position="120"/>
    </location>
</feature>
<dbReference type="FunFam" id="1.10.510.10:FF:000571">
    <property type="entry name" value="Maternal embryonic leucine zipper kinase"/>
    <property type="match status" value="1"/>
</dbReference>
<evidence type="ECO:0000256" key="3">
    <source>
        <dbReference type="ARBA" id="ARBA00022840"/>
    </source>
</evidence>
<feature type="compositionally biased region" description="Polar residues" evidence="5">
    <location>
        <begin position="317"/>
        <end position="327"/>
    </location>
</feature>
<dbReference type="SUPFAM" id="SSF56112">
    <property type="entry name" value="Protein kinase-like (PK-like)"/>
    <property type="match status" value="1"/>
</dbReference>
<accession>A0AAD6NMK5</accession>
<organism evidence="8 9">
    <name type="scientific">Drechslerella dactyloides</name>
    <name type="common">Nematode-trapping fungus</name>
    <name type="synonym">Arthrobotrys dactyloides</name>
    <dbReference type="NCBI Taxonomy" id="74499"/>
    <lineage>
        <taxon>Eukaryota</taxon>
        <taxon>Fungi</taxon>
        <taxon>Dikarya</taxon>
        <taxon>Ascomycota</taxon>
        <taxon>Pezizomycotina</taxon>
        <taxon>Orbiliomycetes</taxon>
        <taxon>Orbiliales</taxon>
        <taxon>Orbiliaceae</taxon>
        <taxon>Drechslerella</taxon>
    </lineage>
</organism>
<feature type="region of interest" description="Disordered" evidence="5">
    <location>
        <begin position="780"/>
        <end position="823"/>
    </location>
</feature>
<dbReference type="Gene3D" id="1.10.510.10">
    <property type="entry name" value="Transferase(Phosphotransferase) domain 1"/>
    <property type="match status" value="1"/>
</dbReference>
<reference evidence="8" key="1">
    <citation type="submission" date="2023-01" db="EMBL/GenBank/DDBJ databases">
        <title>The chitinases involved in constricting ring structure development in the nematode-trapping fungus Drechslerella dactyloides.</title>
        <authorList>
            <person name="Wang R."/>
            <person name="Zhang L."/>
            <person name="Tang P."/>
            <person name="Li S."/>
            <person name="Liang L."/>
        </authorList>
    </citation>
    <scope>NUCLEOTIDE SEQUENCE</scope>
    <source>
        <strain evidence="8">YMF1.00031</strain>
    </source>
</reference>
<dbReference type="CDD" id="cd05117">
    <property type="entry name" value="STKc_CAMK"/>
    <property type="match status" value="1"/>
</dbReference>
<dbReference type="PROSITE" id="PS00107">
    <property type="entry name" value="PROTEIN_KINASE_ATP"/>
    <property type="match status" value="1"/>
</dbReference>
<evidence type="ECO:0000313" key="9">
    <source>
        <dbReference type="Proteomes" id="UP001221413"/>
    </source>
</evidence>
<keyword evidence="3 4" id="KW-0067">ATP-binding</keyword>
<feature type="domain" description="FHA" evidence="6">
    <location>
        <begin position="1034"/>
        <end position="1104"/>
    </location>
</feature>
<dbReference type="GO" id="GO:0005524">
    <property type="term" value="F:ATP binding"/>
    <property type="evidence" value="ECO:0007669"/>
    <property type="project" value="UniProtKB-UniRule"/>
</dbReference>
<comment type="caution">
    <text evidence="8">The sequence shown here is derived from an EMBL/GenBank/DDBJ whole genome shotgun (WGS) entry which is preliminary data.</text>
</comment>
<keyword evidence="9" id="KW-1185">Reference proteome</keyword>
<dbReference type="SUPFAM" id="SSF49879">
    <property type="entry name" value="SMAD/FHA domain"/>
    <property type="match status" value="2"/>
</dbReference>
<dbReference type="InterPro" id="IPR000719">
    <property type="entry name" value="Prot_kinase_dom"/>
</dbReference>
<dbReference type="PANTHER" id="PTHR24347">
    <property type="entry name" value="SERINE/THREONINE-PROTEIN KINASE"/>
    <property type="match status" value="1"/>
</dbReference>
<feature type="domain" description="Protein kinase" evidence="7">
    <location>
        <begin position="341"/>
        <end position="626"/>
    </location>
</feature>
<feature type="region of interest" description="Disordered" evidence="5">
    <location>
        <begin position="303"/>
        <end position="328"/>
    </location>
</feature>
<dbReference type="InterPro" id="IPR011009">
    <property type="entry name" value="Kinase-like_dom_sf"/>
</dbReference>
<dbReference type="AlphaFoldDB" id="A0AAD6NMK5"/>
<sequence length="1211" mass="134887">MATIPDLALDAGYEAMFVDECPLVYSLSDSEDGDRSINIQSAPARDSTSHKPAYIFAYRTPRPFISSLHPSKCLILVDWPIDHASELLTYPLVDRPLATMDDEVEATQPATQPATQQQQPERPRAPPDSTILLILHPASPAANAAVAYLARRYPAYIRNHLESSLPGYICLSSKNPPKNAEAGYTFGRNPLKCDVALGQQSSSRRVSNVHFRIFTTDEGVIMLEDCSTNGTWVDAVCLQSPRAVVNRHQMQGTPSRRRILTNSSQILLALGPVEDELKFIVDLKSTNPKAWEQIRGLNRLQAPNAMLPPGRRPQAGQGHNSDPTSEQYPFPEGWTGENGIYEVGDIIGKGAFAIVRKLTQKSTGDLFAVKIIHKKVFGPQEESGRKNGKARFLGILKEVEIMEQLKHPNIIHYEEYKEMPRQLYIRMEYLAFGDLSDYIRAHSVMAEPLVKIVTQQINQALVFIHSLNISHRDIKPDNILIKSKEPLVVKLSDFGLAKMIKEDNEFNKTFCGTMLYLAPEVFPTVVGVQNPVTRNIKYHKENRRYSHVCDMWSLGCVVYTLLTGEPPFTGQNQEEIQQKIVNGRYDVNRLTRHGISEAAIDLVKNFLITDPTKRMNEKDALRHPWLDDGTSEDDCSQRGMPQYIDEDEEQILSQNIEVWEAVKGRLEAQDPRQSEVDVHDLVNTRHPDLVQDVEGDVEIEGSQEQAHRLERERERVVVPSSQLRQVQNADSLERTVMPIRRHRPDNSLLGPSENDGSFDGSDVNSDIAGLSAYADNPIQQEEQAEVSSPDGAYAESSGIFGQSRVSEIEGSDDDEDSRYYGAQGAGRIVDSSMTSSRGDGYQYDSFVGIAKTPLSDRSMTLPRRRTPGPDGRSLAGMRTMVGNLNVASTTTSESILHRKGSGRLSMDDRVTKRTSSPNLRRKSSPHDVPGILSRLPPESRMSVIDSEGSNANHDSPHQVALAKTDSLLTGDESLHDDDESVDEGNQHADGNVPLIQLSPQNLPGFSRPKAIWGRLNPLPCSITHEPINLVDQHVRYGRSSACVCFVADTRVSKHHFVLLLAMEEDIEALANSTDNEDPFSPHPQMKAWIKVLGTNGIILHGRKLLKNDFFRVFDQDDIIVFRDKNEFLGFRIDLMIGTHGRTADDMKFERDWDVMRAAHMAAAKQAKVTPGLVAAAGGAGVGPGLSKAVTDRIEQQRKENKAFDDEHMPDA</sequence>
<dbReference type="SMART" id="SM00240">
    <property type="entry name" value="FHA"/>
    <property type="match status" value="2"/>
</dbReference>
<dbReference type="InterPro" id="IPR000253">
    <property type="entry name" value="FHA_dom"/>
</dbReference>
<dbReference type="GO" id="GO:0004672">
    <property type="term" value="F:protein kinase activity"/>
    <property type="evidence" value="ECO:0007669"/>
    <property type="project" value="InterPro"/>
</dbReference>
<dbReference type="PROSITE" id="PS50011">
    <property type="entry name" value="PROTEIN_KINASE_DOM"/>
    <property type="match status" value="1"/>
</dbReference>
<dbReference type="PROSITE" id="PS00108">
    <property type="entry name" value="PROTEIN_KINASE_ST"/>
    <property type="match status" value="1"/>
</dbReference>
<evidence type="ECO:0000259" key="7">
    <source>
        <dbReference type="PROSITE" id="PS50011"/>
    </source>
</evidence>
<dbReference type="PROSITE" id="PS50006">
    <property type="entry name" value="FHA_DOMAIN"/>
    <property type="match status" value="2"/>
</dbReference>